<dbReference type="GO" id="GO:0009073">
    <property type="term" value="P:aromatic amino acid family biosynthetic process"/>
    <property type="evidence" value="ECO:0007669"/>
    <property type="project" value="InterPro"/>
</dbReference>
<evidence type="ECO:0000313" key="5">
    <source>
        <dbReference type="Proteomes" id="UP000217944"/>
    </source>
</evidence>
<dbReference type="Pfam" id="PF00793">
    <property type="entry name" value="DAHP_synth_1"/>
    <property type="match status" value="1"/>
</dbReference>
<dbReference type="RefSeq" id="WP_096258423.1">
    <property type="nucleotide sequence ID" value="NZ_BDME01000001.1"/>
</dbReference>
<dbReference type="SUPFAM" id="SSF51569">
    <property type="entry name" value="Aldolase"/>
    <property type="match status" value="1"/>
</dbReference>
<dbReference type="InterPro" id="IPR013785">
    <property type="entry name" value="Aldolase_TIM"/>
</dbReference>
<dbReference type="Proteomes" id="UP000217944">
    <property type="component" value="Unassembled WGS sequence"/>
</dbReference>
<feature type="domain" description="DAHP synthase ferredoxin-like" evidence="3">
    <location>
        <begin position="1"/>
        <end position="66"/>
    </location>
</feature>
<dbReference type="EC" id="2.5.1.54" evidence="4"/>
<accession>A0A292YDA4</accession>
<comment type="caution">
    <text evidence="4">The sequence shown here is derived from an EMBL/GenBank/DDBJ whole genome shotgun (WGS) entry which is preliminary data.</text>
</comment>
<evidence type="ECO:0000256" key="1">
    <source>
        <dbReference type="ARBA" id="ARBA00022679"/>
    </source>
</evidence>
<proteinExistence type="predicted"/>
<dbReference type="InterPro" id="IPR052899">
    <property type="entry name" value="Class-I_DAHP_synthase"/>
</dbReference>
<dbReference type="NCBIfam" id="NF009239">
    <property type="entry name" value="PRK12595.1"/>
    <property type="match status" value="1"/>
</dbReference>
<evidence type="ECO:0000259" key="2">
    <source>
        <dbReference type="Pfam" id="PF00793"/>
    </source>
</evidence>
<dbReference type="GO" id="GO:0003849">
    <property type="term" value="F:3-deoxy-7-phosphoheptulonate synthase activity"/>
    <property type="evidence" value="ECO:0007669"/>
    <property type="project" value="UniProtKB-EC"/>
</dbReference>
<sequence>MVLVMKVGASEEEINKTIEQIKAWGHEVSVAPGEKQVVIGIIGDKTDLAGKPLNTLPGVAKVLEVSAPFKRASREFHPEDSVFDIEGVKVGGGNKVIIAGPCSVDTVENVVYLAKVAKENGAHMLRGGAYKPRTSPYSFQGHGEEGLKMLLEAKKETGLPIVTELMSIEDIDVVYKYADVIQIGARNMQNFPLLKAIGKLDKPVILKNGIASTVKEHLMSAEYIMSEGNEQVILCLRGTRTYEPSVRNTLDVTLVPIMQKMTHLPIIIDPSHAAGKREFVSALAYAGMAVGADGLIVEMHNCPKEALSDGDQALLPRDFEYLMKKLKELKPWNQKEWWEFDKQKETDCIKVK</sequence>
<dbReference type="Pfam" id="PF18152">
    <property type="entry name" value="DAHP_snth_FXD"/>
    <property type="match status" value="1"/>
</dbReference>
<keyword evidence="1 4" id="KW-0808">Transferase</keyword>
<dbReference type="InterPro" id="IPR006268">
    <property type="entry name" value="DAHP_syn_2"/>
</dbReference>
<dbReference type="EMBL" id="BDME01000001">
    <property type="protein sequence ID" value="GAX87275.1"/>
    <property type="molecule type" value="Genomic_DNA"/>
</dbReference>
<evidence type="ECO:0000313" key="4">
    <source>
        <dbReference type="EMBL" id="GAX87275.1"/>
    </source>
</evidence>
<evidence type="ECO:0000259" key="3">
    <source>
        <dbReference type="Pfam" id="PF18152"/>
    </source>
</evidence>
<dbReference type="PANTHER" id="PTHR43018">
    <property type="entry name" value="PHOSPHO-2-DEHYDRO-3-DEOXYHEPTONATE ALDOLASE"/>
    <property type="match status" value="1"/>
</dbReference>
<dbReference type="Gene3D" id="3.20.20.70">
    <property type="entry name" value="Aldolase class I"/>
    <property type="match status" value="1"/>
</dbReference>
<gene>
    <name evidence="4" type="ORF">LNAT_P0570</name>
</gene>
<organism evidence="4 5">
    <name type="scientific">Lebetimonas natsushimae</name>
    <dbReference type="NCBI Taxonomy" id="1936991"/>
    <lineage>
        <taxon>Bacteria</taxon>
        <taxon>Pseudomonadati</taxon>
        <taxon>Campylobacterota</taxon>
        <taxon>Epsilonproteobacteria</taxon>
        <taxon>Nautiliales</taxon>
        <taxon>Nautiliaceae</taxon>
        <taxon>Lebetimonas</taxon>
    </lineage>
</organism>
<dbReference type="GO" id="GO:0016832">
    <property type="term" value="F:aldehyde-lyase activity"/>
    <property type="evidence" value="ECO:0007669"/>
    <property type="project" value="InterPro"/>
</dbReference>
<reference evidence="4 5" key="1">
    <citation type="journal article" date="2017" name="Syst. Appl. Microbiol.">
        <title>Lebetimonas natsushimae sp. nov., a novel strictly anaerobic, moderately thermophilic chemoautotroph isolated from a deep-sea hydrothermal vent polychaete nest in the Mid-Okinawa Trough.</title>
        <authorList>
            <person name="Nagata R."/>
            <person name="Takaki Y."/>
            <person name="Tame A."/>
            <person name="Nunoura T."/>
            <person name="Muto H."/>
            <person name="Mino S."/>
            <person name="Sawayama S."/>
            <person name="Takai K."/>
            <person name="Nakagawa S."/>
        </authorList>
    </citation>
    <scope>NUCLEOTIDE SEQUENCE [LARGE SCALE GENOMIC DNA]</scope>
    <source>
        <strain evidence="4 5">HS1857</strain>
    </source>
</reference>
<feature type="domain" description="DAHP synthetase I/KDSA" evidence="2">
    <location>
        <begin position="87"/>
        <end position="330"/>
    </location>
</feature>
<dbReference type="OrthoDB" id="9802281at2"/>
<dbReference type="NCBIfam" id="NF006421">
    <property type="entry name" value="PRK08673.1"/>
    <property type="match status" value="1"/>
</dbReference>
<name>A0A292YDA4_9BACT</name>
<dbReference type="Gene3D" id="3.30.70.1140">
    <property type="entry name" value="Phospho-2-dehydro-3-deoxyheptonate aldolase, domain 1"/>
    <property type="match status" value="1"/>
</dbReference>
<dbReference type="InterPro" id="IPR041071">
    <property type="entry name" value="DAHP_snth_FXD"/>
</dbReference>
<protein>
    <submittedName>
        <fullName evidence="4">3-deoxy-7-phosphoheptulonate synthase</fullName>
        <ecNumber evidence="4">2.5.1.54</ecNumber>
    </submittedName>
</protein>
<keyword evidence="5" id="KW-1185">Reference proteome</keyword>
<dbReference type="PANTHER" id="PTHR43018:SF2">
    <property type="entry name" value="PHOSPHO-2-DEHYDRO-3-DEOXYHEPTONATE ALDOLASE"/>
    <property type="match status" value="1"/>
</dbReference>
<dbReference type="InterPro" id="IPR006218">
    <property type="entry name" value="DAHP1/KDSA"/>
</dbReference>
<dbReference type="AlphaFoldDB" id="A0A292YDA4"/>
<dbReference type="NCBIfam" id="TIGR01361">
    <property type="entry name" value="DAHP_synth_Bsub"/>
    <property type="match status" value="1"/>
</dbReference>